<feature type="transmembrane region" description="Helical" evidence="1">
    <location>
        <begin position="7"/>
        <end position="32"/>
    </location>
</feature>
<protein>
    <submittedName>
        <fullName evidence="2">Cytochrome c-type biogenesis protein CcmH/NrfF</fullName>
    </submittedName>
</protein>
<comment type="caution">
    <text evidence="2">The sequence shown here is derived from an EMBL/GenBank/DDBJ whole genome shotgun (WGS) entry which is preliminary data.</text>
</comment>
<dbReference type="Proteomes" id="UP001519331">
    <property type="component" value="Unassembled WGS sequence"/>
</dbReference>
<evidence type="ECO:0000313" key="2">
    <source>
        <dbReference type="EMBL" id="MBP2317008.1"/>
    </source>
</evidence>
<dbReference type="RefSeq" id="WP_210047243.1">
    <property type="nucleotide sequence ID" value="NZ_JAGINX010000001.1"/>
</dbReference>
<proteinExistence type="predicted"/>
<name>A0ABS4SXZ5_9MICC</name>
<sequence>MSRSARALLLAGVAITAASLLALVAILGLYFAEADPHPGLYFTALWGFPLGFTLMIAYMLMAMSRRRRRRTALG</sequence>
<keyword evidence="1" id="KW-0472">Membrane</keyword>
<keyword evidence="1" id="KW-1133">Transmembrane helix</keyword>
<evidence type="ECO:0000256" key="1">
    <source>
        <dbReference type="SAM" id="Phobius"/>
    </source>
</evidence>
<evidence type="ECO:0000313" key="3">
    <source>
        <dbReference type="Proteomes" id="UP001519331"/>
    </source>
</evidence>
<keyword evidence="1" id="KW-0812">Transmembrane</keyword>
<feature type="transmembrane region" description="Helical" evidence="1">
    <location>
        <begin position="38"/>
        <end position="60"/>
    </location>
</feature>
<gene>
    <name evidence="2" type="ORF">JOF45_000027</name>
</gene>
<organism evidence="2 3">
    <name type="scientific">Nesterenkonia lacusekhoensis</name>
    <dbReference type="NCBI Taxonomy" id="150832"/>
    <lineage>
        <taxon>Bacteria</taxon>
        <taxon>Bacillati</taxon>
        <taxon>Actinomycetota</taxon>
        <taxon>Actinomycetes</taxon>
        <taxon>Micrococcales</taxon>
        <taxon>Micrococcaceae</taxon>
        <taxon>Nesterenkonia</taxon>
    </lineage>
</organism>
<accession>A0ABS4SXZ5</accession>
<keyword evidence="3" id="KW-1185">Reference proteome</keyword>
<dbReference type="EMBL" id="JAGINX010000001">
    <property type="protein sequence ID" value="MBP2317008.1"/>
    <property type="molecule type" value="Genomic_DNA"/>
</dbReference>
<reference evidence="2 3" key="1">
    <citation type="submission" date="2021-03" db="EMBL/GenBank/DDBJ databases">
        <title>Sequencing the genomes of 1000 actinobacteria strains.</title>
        <authorList>
            <person name="Klenk H.-P."/>
        </authorList>
    </citation>
    <scope>NUCLEOTIDE SEQUENCE [LARGE SCALE GENOMIC DNA]</scope>
    <source>
        <strain evidence="2 3">DSM 12544</strain>
    </source>
</reference>